<organism evidence="1 2">
    <name type="scientific">Desulfuribacillus stibiiarsenatis</name>
    <dbReference type="NCBI Taxonomy" id="1390249"/>
    <lineage>
        <taxon>Bacteria</taxon>
        <taxon>Bacillati</taxon>
        <taxon>Bacillota</taxon>
        <taxon>Desulfuribacillia</taxon>
        <taxon>Desulfuribacillales</taxon>
        <taxon>Desulfuribacillaceae</taxon>
        <taxon>Desulfuribacillus</taxon>
    </lineage>
</organism>
<sequence length="133" mass="15689">MISLLLYVTALLEKKADRVYQEIAPEKDPITNKKPEFPYVVYNFPPSSSPVPDRDDKILEIDVWDNIPDTTRLEQLTDSIDKSLNKLRHLEGDFFVIFQRLSKGSIPDPDPKIRRRQIRYLLKTYDRRLDNDI</sequence>
<gene>
    <name evidence="1" type="ORF">BHU72_12010</name>
</gene>
<evidence type="ECO:0000313" key="2">
    <source>
        <dbReference type="Proteomes" id="UP000095255"/>
    </source>
</evidence>
<dbReference type="OrthoDB" id="2942695at2"/>
<proteinExistence type="predicted"/>
<dbReference type="EMBL" id="MJAT01000006">
    <property type="protein sequence ID" value="OEH86252.1"/>
    <property type="molecule type" value="Genomic_DNA"/>
</dbReference>
<keyword evidence="2" id="KW-1185">Reference proteome</keyword>
<evidence type="ECO:0008006" key="3">
    <source>
        <dbReference type="Google" id="ProtNLM"/>
    </source>
</evidence>
<dbReference type="RefSeq" id="WP_069701480.1">
    <property type="nucleotide sequence ID" value="NZ_MJAT01000006.1"/>
</dbReference>
<evidence type="ECO:0000313" key="1">
    <source>
        <dbReference type="EMBL" id="OEH86252.1"/>
    </source>
</evidence>
<dbReference type="AlphaFoldDB" id="A0A1E5L7W9"/>
<name>A0A1E5L7W9_9FIRM</name>
<accession>A0A1E5L7W9</accession>
<dbReference type="Proteomes" id="UP000095255">
    <property type="component" value="Unassembled WGS sequence"/>
</dbReference>
<comment type="caution">
    <text evidence="1">The sequence shown here is derived from an EMBL/GenBank/DDBJ whole genome shotgun (WGS) entry which is preliminary data.</text>
</comment>
<dbReference type="STRING" id="1390249.BHU72_12010"/>
<protein>
    <recommendedName>
        <fullName evidence="3">DUF3168 domain-containing protein</fullName>
    </recommendedName>
</protein>
<reference evidence="1 2" key="1">
    <citation type="submission" date="2016-09" db="EMBL/GenBank/DDBJ databases">
        <title>Desulfuribacillus arsenicus sp. nov., an obligately anaerobic, dissimilatory arsenic- and antimonate-reducing bacterium isolated from anoxic sediments.</title>
        <authorList>
            <person name="Abin C.A."/>
            <person name="Hollibaugh J.T."/>
        </authorList>
    </citation>
    <scope>NUCLEOTIDE SEQUENCE [LARGE SCALE GENOMIC DNA]</scope>
    <source>
        <strain evidence="1 2">MLFW-2</strain>
    </source>
</reference>